<sequence length="69" mass="8131">MNMMFMHHFSISKKTRGQFQLLAIEARPKAKHKAKRNAHALPQAFPLSLPVLFEKLVVFRLREIFKAKR</sequence>
<accession>A0A3D9D4A6</accession>
<proteinExistence type="predicted"/>
<reference evidence="1 2" key="1">
    <citation type="journal article" date="2006" name="Int. J. Syst. Evol. Microbiol.">
        <title>Chryseobacterium hispanicum sp. nov., isolated from the drinking water distribution system of Sevilla, Spain.</title>
        <authorList>
            <person name="Gallego V."/>
            <person name="Garcia M.T."/>
            <person name="Ventosa A."/>
        </authorList>
    </citation>
    <scope>NUCLEOTIDE SEQUENCE [LARGE SCALE GENOMIC DNA]</scope>
    <source>
        <strain evidence="1 2">KCTC 22104</strain>
    </source>
</reference>
<organism evidence="1 2">
    <name type="scientific">Epilithonimonas hispanica</name>
    <dbReference type="NCBI Taxonomy" id="358687"/>
    <lineage>
        <taxon>Bacteria</taxon>
        <taxon>Pseudomonadati</taxon>
        <taxon>Bacteroidota</taxon>
        <taxon>Flavobacteriia</taxon>
        <taxon>Flavobacteriales</taxon>
        <taxon>Weeksellaceae</taxon>
        <taxon>Chryseobacterium group</taxon>
        <taxon>Epilithonimonas</taxon>
    </lineage>
</organism>
<comment type="caution">
    <text evidence="1">The sequence shown here is derived from an EMBL/GenBank/DDBJ whole genome shotgun (WGS) entry which is preliminary data.</text>
</comment>
<name>A0A3D9D4A6_9FLAO</name>
<keyword evidence="2" id="KW-1185">Reference proteome</keyword>
<evidence type="ECO:0000313" key="1">
    <source>
        <dbReference type="EMBL" id="REC72794.1"/>
    </source>
</evidence>
<dbReference type="EMBL" id="QNUG01000003">
    <property type="protein sequence ID" value="REC72794.1"/>
    <property type="molecule type" value="Genomic_DNA"/>
</dbReference>
<dbReference type="AlphaFoldDB" id="A0A3D9D4A6"/>
<protein>
    <submittedName>
        <fullName evidence="1">Uncharacterized protein</fullName>
    </submittedName>
</protein>
<gene>
    <name evidence="1" type="ORF">DRF58_02100</name>
</gene>
<dbReference type="Proteomes" id="UP000256326">
    <property type="component" value="Unassembled WGS sequence"/>
</dbReference>
<evidence type="ECO:0000313" key="2">
    <source>
        <dbReference type="Proteomes" id="UP000256326"/>
    </source>
</evidence>